<name>A0ABR1F0Z0_9ASCO</name>
<reference evidence="2 3" key="1">
    <citation type="submission" date="2024-03" db="EMBL/GenBank/DDBJ databases">
        <title>Genome-scale model development and genomic sequencing of the oleaginous clade Lipomyces.</title>
        <authorList>
            <consortium name="Lawrence Berkeley National Laboratory"/>
            <person name="Czajka J.J."/>
            <person name="Han Y."/>
            <person name="Kim J."/>
            <person name="Mondo S.J."/>
            <person name="Hofstad B.A."/>
            <person name="Robles A."/>
            <person name="Haridas S."/>
            <person name="Riley R."/>
            <person name="LaButti K."/>
            <person name="Pangilinan J."/>
            <person name="Andreopoulos W."/>
            <person name="Lipzen A."/>
            <person name="Yan J."/>
            <person name="Wang M."/>
            <person name="Ng V."/>
            <person name="Grigoriev I.V."/>
            <person name="Spatafora J.W."/>
            <person name="Magnuson J.K."/>
            <person name="Baker S.E."/>
            <person name="Pomraning K.R."/>
        </authorList>
    </citation>
    <scope>NUCLEOTIDE SEQUENCE [LARGE SCALE GENOMIC DNA]</scope>
    <source>
        <strain evidence="2 3">Phaff 52-87</strain>
    </source>
</reference>
<proteinExistence type="predicted"/>
<organism evidence="2 3">
    <name type="scientific">Myxozyma melibiosi</name>
    <dbReference type="NCBI Taxonomy" id="54550"/>
    <lineage>
        <taxon>Eukaryota</taxon>
        <taxon>Fungi</taxon>
        <taxon>Dikarya</taxon>
        <taxon>Ascomycota</taxon>
        <taxon>Saccharomycotina</taxon>
        <taxon>Lipomycetes</taxon>
        <taxon>Lipomycetales</taxon>
        <taxon>Lipomycetaceae</taxon>
        <taxon>Myxozyma</taxon>
    </lineage>
</organism>
<dbReference type="GeneID" id="90040339"/>
<gene>
    <name evidence="2" type="ORF">BZA70DRAFT_307374</name>
</gene>
<dbReference type="PROSITE" id="PS51677">
    <property type="entry name" value="NODB"/>
    <property type="match status" value="1"/>
</dbReference>
<comment type="caution">
    <text evidence="2">The sequence shown here is derived from an EMBL/GenBank/DDBJ whole genome shotgun (WGS) entry which is preliminary data.</text>
</comment>
<sequence>MASSNYVPTYYDFPREYRGYGENPPDFKWPGNPKIIINFVVNYEEGAECSIENGDPASEQYIWELPYVPKVGKRSYDCESDFEYGSRAGVWRLLRLFRKHGYKFTTFAVGKAFELLPDVPAAIKRDGHEIASHCYRWWDYSKCTPEEEKALIIKNMESLKETTGAYPKGWYYARLSQHTRRLVYDVHKELNAPLLWIADAYADDYPYWTPVPRTKDAILMVPYSYDCNDARFHMPTGWSSTDDFYNHLQYAFDTLYEEGAENGCAKMMTVALHTRVVGKPGRFQALVKFMDYIKQKEGVWVATREEIANHFNKVNPWVEPAEPLKYGPEA</sequence>
<dbReference type="EMBL" id="JBBJBU010000011">
    <property type="protein sequence ID" value="KAK7203520.1"/>
    <property type="molecule type" value="Genomic_DNA"/>
</dbReference>
<evidence type="ECO:0000259" key="1">
    <source>
        <dbReference type="PROSITE" id="PS51677"/>
    </source>
</evidence>
<evidence type="ECO:0000313" key="2">
    <source>
        <dbReference type="EMBL" id="KAK7203520.1"/>
    </source>
</evidence>
<evidence type="ECO:0000313" key="3">
    <source>
        <dbReference type="Proteomes" id="UP001498771"/>
    </source>
</evidence>
<protein>
    <recommendedName>
        <fullName evidence="1">NodB homology domain-containing protein</fullName>
    </recommendedName>
</protein>
<dbReference type="Proteomes" id="UP001498771">
    <property type="component" value="Unassembled WGS sequence"/>
</dbReference>
<dbReference type="Pfam" id="PF01522">
    <property type="entry name" value="Polysacc_deac_1"/>
    <property type="match status" value="1"/>
</dbReference>
<dbReference type="PANTHER" id="PTHR43123">
    <property type="entry name" value="POLYSACCHARIDE DEACETYLASE-RELATED"/>
    <property type="match status" value="1"/>
</dbReference>
<dbReference type="PANTHER" id="PTHR43123:SF1">
    <property type="entry name" value="POLYSACCHARIDE DEACETYLASE-RELATED"/>
    <property type="match status" value="1"/>
</dbReference>
<keyword evidence="3" id="KW-1185">Reference proteome</keyword>
<dbReference type="RefSeq" id="XP_064766553.1">
    <property type="nucleotide sequence ID" value="XM_064914827.1"/>
</dbReference>
<dbReference type="InterPro" id="IPR011330">
    <property type="entry name" value="Glyco_hydro/deAcase_b/a-brl"/>
</dbReference>
<accession>A0ABR1F0Z0</accession>
<dbReference type="InterPro" id="IPR002509">
    <property type="entry name" value="NODB_dom"/>
</dbReference>
<dbReference type="SUPFAM" id="SSF88713">
    <property type="entry name" value="Glycoside hydrolase/deacetylase"/>
    <property type="match status" value="1"/>
</dbReference>
<dbReference type="Gene3D" id="3.20.20.370">
    <property type="entry name" value="Glycoside hydrolase/deacetylase"/>
    <property type="match status" value="1"/>
</dbReference>
<feature type="domain" description="NodB homology" evidence="1">
    <location>
        <begin position="76"/>
        <end position="302"/>
    </location>
</feature>